<dbReference type="EMBL" id="QJKJ01009484">
    <property type="protein sequence ID" value="RDX76512.1"/>
    <property type="molecule type" value="Genomic_DNA"/>
</dbReference>
<feature type="compositionally biased region" description="Basic and acidic residues" evidence="1">
    <location>
        <begin position="62"/>
        <end position="83"/>
    </location>
</feature>
<dbReference type="OrthoDB" id="1436497at2759"/>
<organism evidence="2 3">
    <name type="scientific">Mucuna pruriens</name>
    <name type="common">Velvet bean</name>
    <name type="synonym">Dolichos pruriens</name>
    <dbReference type="NCBI Taxonomy" id="157652"/>
    <lineage>
        <taxon>Eukaryota</taxon>
        <taxon>Viridiplantae</taxon>
        <taxon>Streptophyta</taxon>
        <taxon>Embryophyta</taxon>
        <taxon>Tracheophyta</taxon>
        <taxon>Spermatophyta</taxon>
        <taxon>Magnoliopsida</taxon>
        <taxon>eudicotyledons</taxon>
        <taxon>Gunneridae</taxon>
        <taxon>Pentapetalae</taxon>
        <taxon>rosids</taxon>
        <taxon>fabids</taxon>
        <taxon>Fabales</taxon>
        <taxon>Fabaceae</taxon>
        <taxon>Papilionoideae</taxon>
        <taxon>50 kb inversion clade</taxon>
        <taxon>NPAAA clade</taxon>
        <taxon>indigoferoid/millettioid clade</taxon>
        <taxon>Phaseoleae</taxon>
        <taxon>Mucuna</taxon>
    </lineage>
</organism>
<feature type="compositionally biased region" description="Basic and acidic residues" evidence="1">
    <location>
        <begin position="1"/>
        <end position="18"/>
    </location>
</feature>
<keyword evidence="3" id="KW-1185">Reference proteome</keyword>
<feature type="region of interest" description="Disordered" evidence="1">
    <location>
        <begin position="1"/>
        <end position="42"/>
    </location>
</feature>
<accession>A0A371FDY8</accession>
<proteinExistence type="predicted"/>
<gene>
    <name evidence="2" type="ORF">CR513_43487</name>
</gene>
<evidence type="ECO:0000313" key="3">
    <source>
        <dbReference type="Proteomes" id="UP000257109"/>
    </source>
</evidence>
<comment type="caution">
    <text evidence="2">The sequence shown here is derived from an EMBL/GenBank/DDBJ whole genome shotgun (WGS) entry which is preliminary data.</text>
</comment>
<evidence type="ECO:0000313" key="2">
    <source>
        <dbReference type="EMBL" id="RDX76512.1"/>
    </source>
</evidence>
<protein>
    <submittedName>
        <fullName evidence="2">Uncharacterized protein</fullName>
    </submittedName>
</protein>
<feature type="region of interest" description="Disordered" evidence="1">
    <location>
        <begin position="59"/>
        <end position="83"/>
    </location>
</feature>
<evidence type="ECO:0000256" key="1">
    <source>
        <dbReference type="SAM" id="MobiDB-lite"/>
    </source>
</evidence>
<feature type="non-terminal residue" evidence="2">
    <location>
        <position position="1"/>
    </location>
</feature>
<name>A0A371FDY8_MUCPR</name>
<dbReference type="AlphaFoldDB" id="A0A371FDY8"/>
<reference evidence="2" key="1">
    <citation type="submission" date="2018-05" db="EMBL/GenBank/DDBJ databases">
        <title>Draft genome of Mucuna pruriens seed.</title>
        <authorList>
            <person name="Nnadi N.E."/>
            <person name="Vos R."/>
            <person name="Hasami M.H."/>
            <person name="Devisetty U.K."/>
            <person name="Aguiy J.C."/>
        </authorList>
    </citation>
    <scope>NUCLEOTIDE SEQUENCE [LARGE SCALE GENOMIC DNA]</scope>
    <source>
        <strain evidence="2">JCA_2017</strain>
    </source>
</reference>
<dbReference type="Proteomes" id="UP000257109">
    <property type="component" value="Unassembled WGS sequence"/>
</dbReference>
<sequence>MGKRVERQREAKDKEQRETTTPPTVKDSLVPEVTNIAGTGGVTRSGRIFALESLQNKALVHAKKDSIKSTKEDRDRRGSHGIP</sequence>